<gene>
    <name evidence="2" type="ORF">IFDJLNFL_0137</name>
    <name evidence="3" type="ORF">MTDSW087_02581</name>
</gene>
<evidence type="ECO:0000256" key="1">
    <source>
        <dbReference type="SAM" id="SignalP"/>
    </source>
</evidence>
<organism evidence="3 4">
    <name type="scientific">Methylobacterium dankookense</name>
    <dbReference type="NCBI Taxonomy" id="560405"/>
    <lineage>
        <taxon>Bacteria</taxon>
        <taxon>Pseudomonadati</taxon>
        <taxon>Pseudomonadota</taxon>
        <taxon>Alphaproteobacteria</taxon>
        <taxon>Hyphomicrobiales</taxon>
        <taxon>Methylobacteriaceae</taxon>
        <taxon>Methylobacterium</taxon>
    </lineage>
</organism>
<feature type="signal peptide" evidence="1">
    <location>
        <begin position="1"/>
        <end position="23"/>
    </location>
</feature>
<evidence type="ECO:0000313" key="4">
    <source>
        <dbReference type="Proteomes" id="UP000401717"/>
    </source>
</evidence>
<evidence type="ECO:0000313" key="3">
    <source>
        <dbReference type="EMBL" id="VUF12886.1"/>
    </source>
</evidence>
<reference evidence="2" key="2">
    <citation type="journal article" date="2021" name="Front. Microbiol.">
        <title>Comprehensive Comparative Genomics and Phenotyping of Methylobacterium Species.</title>
        <authorList>
            <person name="Alessa O."/>
            <person name="Ogura Y."/>
            <person name="Fujitani Y."/>
            <person name="Takami H."/>
            <person name="Hayashi T."/>
            <person name="Sahin N."/>
            <person name="Tani A."/>
        </authorList>
    </citation>
    <scope>NUCLEOTIDE SEQUENCE</scope>
    <source>
        <strain evidence="2">DSM 22415</strain>
    </source>
</reference>
<dbReference type="AlphaFoldDB" id="A0A564FYL7"/>
<protein>
    <submittedName>
        <fullName evidence="3">Uncharacterized protein</fullName>
    </submittedName>
</protein>
<sequence>MKATVVGLAALVALAGLAAPASALPLAGGPIAAPANGIEQARVVRRTVIRGPRCRTVVTKRRGPYGRVTVVRRRQCF</sequence>
<keyword evidence="5" id="KW-1185">Reference proteome</keyword>
<evidence type="ECO:0000313" key="2">
    <source>
        <dbReference type="EMBL" id="GJD54269.1"/>
    </source>
</evidence>
<dbReference type="Proteomes" id="UP000401717">
    <property type="component" value="Unassembled WGS sequence"/>
</dbReference>
<reference evidence="3 4" key="1">
    <citation type="submission" date="2019-06" db="EMBL/GenBank/DDBJ databases">
        <authorList>
            <person name="Rodrigo-Torres L."/>
            <person name="Arahal R. D."/>
            <person name="Lucena T."/>
        </authorList>
    </citation>
    <scope>NUCLEOTIDE SEQUENCE [LARGE SCALE GENOMIC DNA]</scope>
    <source>
        <strain evidence="3 4">SW08-7</strain>
    </source>
</reference>
<reference evidence="2" key="3">
    <citation type="submission" date="2021-08" db="EMBL/GenBank/DDBJ databases">
        <authorList>
            <person name="Tani A."/>
            <person name="Ola A."/>
            <person name="Ogura Y."/>
            <person name="Katsura K."/>
            <person name="Hayashi T."/>
        </authorList>
    </citation>
    <scope>NUCLEOTIDE SEQUENCE</scope>
    <source>
        <strain evidence="2">DSM 22415</strain>
    </source>
</reference>
<dbReference type="RefSeq" id="WP_144764413.1">
    <property type="nucleotide sequence ID" value="NZ_BPQI01000003.1"/>
</dbReference>
<dbReference type="EMBL" id="BPQI01000003">
    <property type="protein sequence ID" value="GJD54269.1"/>
    <property type="molecule type" value="Genomic_DNA"/>
</dbReference>
<dbReference type="OrthoDB" id="8004691at2"/>
<evidence type="ECO:0000313" key="5">
    <source>
        <dbReference type="Proteomes" id="UP001055303"/>
    </source>
</evidence>
<name>A0A564FYL7_9HYPH</name>
<dbReference type="EMBL" id="CABFVH010000014">
    <property type="protein sequence ID" value="VUF12886.1"/>
    <property type="molecule type" value="Genomic_DNA"/>
</dbReference>
<proteinExistence type="predicted"/>
<keyword evidence="1" id="KW-0732">Signal</keyword>
<accession>A0A564FYL7</accession>
<feature type="chain" id="PRO_5022211017" evidence="1">
    <location>
        <begin position="24"/>
        <end position="77"/>
    </location>
</feature>
<dbReference type="Proteomes" id="UP001055303">
    <property type="component" value="Unassembled WGS sequence"/>
</dbReference>